<sequence length="107" mass="12366">MVEHRQYCNDSHANMTAEEKGQPPVLWFQAFNHVDKVPIVMYQWHVPFSYGVYIKVDNDLIPATKTISLPMDTFYHYAGEGVVKKFIKEIAQIGTLVKDIYSQSEPM</sequence>
<comment type="caution">
    <text evidence="1">The sequence shown here is derived from an EMBL/GenBank/DDBJ whole genome shotgun (WGS) entry which is preliminary data.</text>
</comment>
<name>A0ABQ9HAA5_9NEOP</name>
<protein>
    <submittedName>
        <fullName evidence="1">Uncharacterized protein</fullName>
    </submittedName>
</protein>
<evidence type="ECO:0000313" key="1">
    <source>
        <dbReference type="EMBL" id="KAJ8881235.1"/>
    </source>
</evidence>
<reference evidence="1 2" key="1">
    <citation type="submission" date="2023-02" db="EMBL/GenBank/DDBJ databases">
        <title>LHISI_Scaffold_Assembly.</title>
        <authorList>
            <person name="Stuart O.P."/>
            <person name="Cleave R."/>
            <person name="Magrath M.J.L."/>
            <person name="Mikheyev A.S."/>
        </authorList>
    </citation>
    <scope>NUCLEOTIDE SEQUENCE [LARGE SCALE GENOMIC DNA]</scope>
    <source>
        <strain evidence="1">Daus_M_001</strain>
        <tissue evidence="1">Leg muscle</tissue>
    </source>
</reference>
<evidence type="ECO:0000313" key="2">
    <source>
        <dbReference type="Proteomes" id="UP001159363"/>
    </source>
</evidence>
<gene>
    <name evidence="1" type="ORF">PR048_017709</name>
</gene>
<organism evidence="1 2">
    <name type="scientific">Dryococelus australis</name>
    <dbReference type="NCBI Taxonomy" id="614101"/>
    <lineage>
        <taxon>Eukaryota</taxon>
        <taxon>Metazoa</taxon>
        <taxon>Ecdysozoa</taxon>
        <taxon>Arthropoda</taxon>
        <taxon>Hexapoda</taxon>
        <taxon>Insecta</taxon>
        <taxon>Pterygota</taxon>
        <taxon>Neoptera</taxon>
        <taxon>Polyneoptera</taxon>
        <taxon>Phasmatodea</taxon>
        <taxon>Verophasmatodea</taxon>
        <taxon>Anareolatae</taxon>
        <taxon>Phasmatidae</taxon>
        <taxon>Eurycanthinae</taxon>
        <taxon>Dryococelus</taxon>
    </lineage>
</organism>
<dbReference type="EMBL" id="JARBHB010000006">
    <property type="protein sequence ID" value="KAJ8881235.1"/>
    <property type="molecule type" value="Genomic_DNA"/>
</dbReference>
<accession>A0ABQ9HAA5</accession>
<dbReference type="Proteomes" id="UP001159363">
    <property type="component" value="Chromosome 5"/>
</dbReference>
<proteinExistence type="predicted"/>
<keyword evidence="2" id="KW-1185">Reference proteome</keyword>